<proteinExistence type="predicted"/>
<dbReference type="GO" id="GO:0006355">
    <property type="term" value="P:regulation of DNA-templated transcription"/>
    <property type="evidence" value="ECO:0007669"/>
    <property type="project" value="InterPro"/>
</dbReference>
<reference evidence="1 2" key="1">
    <citation type="journal article" date="2019" name="Nat. Microbiol.">
        <title>Mediterranean grassland soil C-N compound turnover is dependent on rainfall and depth, and is mediated by genomically divergent microorganisms.</title>
        <authorList>
            <person name="Diamond S."/>
            <person name="Andeer P.F."/>
            <person name="Li Z."/>
            <person name="Crits-Christoph A."/>
            <person name="Burstein D."/>
            <person name="Anantharaman K."/>
            <person name="Lane K.R."/>
            <person name="Thomas B.C."/>
            <person name="Pan C."/>
            <person name="Northen T.R."/>
            <person name="Banfield J.F."/>
        </authorList>
    </citation>
    <scope>NUCLEOTIDE SEQUENCE [LARGE SCALE GENOMIC DNA]</scope>
    <source>
        <strain evidence="1">NP_3</strain>
    </source>
</reference>
<evidence type="ECO:0000313" key="1">
    <source>
        <dbReference type="EMBL" id="TMI94094.1"/>
    </source>
</evidence>
<gene>
    <name evidence="1" type="ORF">E6H00_00290</name>
</gene>
<sequence length="95" mass="10794">MRTRKASSASATMTLRLDAGTLRRLEALARATNRSRALLAAHAVRTYLDLNEWQVQAIRTAVERADRRDTKFLSQDEVDAWLATWGTSRARKPPR</sequence>
<organism evidence="1 2">
    <name type="scientific">Candidatus Segetimicrobium genomatis</name>
    <dbReference type="NCBI Taxonomy" id="2569760"/>
    <lineage>
        <taxon>Bacteria</taxon>
        <taxon>Bacillati</taxon>
        <taxon>Candidatus Sysuimicrobiota</taxon>
        <taxon>Candidatus Sysuimicrobiia</taxon>
        <taxon>Candidatus Sysuimicrobiales</taxon>
        <taxon>Candidatus Segetimicrobiaceae</taxon>
        <taxon>Candidatus Segetimicrobium</taxon>
    </lineage>
</organism>
<evidence type="ECO:0000313" key="2">
    <source>
        <dbReference type="Proteomes" id="UP000318509"/>
    </source>
</evidence>
<dbReference type="AlphaFoldDB" id="A0A537KED2"/>
<name>A0A537KED2_9BACT</name>
<dbReference type="Proteomes" id="UP000318509">
    <property type="component" value="Unassembled WGS sequence"/>
</dbReference>
<dbReference type="SUPFAM" id="SSF47598">
    <property type="entry name" value="Ribbon-helix-helix"/>
    <property type="match status" value="1"/>
</dbReference>
<protein>
    <submittedName>
        <fullName evidence="1">Ribbon-helix-helix protein, CopG family</fullName>
    </submittedName>
</protein>
<comment type="caution">
    <text evidence="1">The sequence shown here is derived from an EMBL/GenBank/DDBJ whole genome shotgun (WGS) entry which is preliminary data.</text>
</comment>
<accession>A0A537KED2</accession>
<dbReference type="InterPro" id="IPR052991">
    <property type="entry name" value="Non-func_TypeII_TA_Antitoxin"/>
</dbReference>
<dbReference type="InterPro" id="IPR010985">
    <property type="entry name" value="Ribbon_hlx_hlx"/>
</dbReference>
<dbReference type="PANTHER" id="PTHR40688">
    <property type="match status" value="1"/>
</dbReference>
<dbReference type="PANTHER" id="PTHR40688:SF2">
    <property type="entry name" value="RIBBON-HELIX-HELIX PROTEIN COPG DOMAIN-CONTAINING PROTEIN"/>
    <property type="match status" value="1"/>
</dbReference>
<dbReference type="EMBL" id="VBAK01000010">
    <property type="protein sequence ID" value="TMI94094.1"/>
    <property type="molecule type" value="Genomic_DNA"/>
</dbReference>